<dbReference type="Proteomes" id="UP000324536">
    <property type="component" value="Plasmid unnamed1"/>
</dbReference>
<accession>A0A5C1YR40</accession>
<dbReference type="KEGG" id="acek:FLP30_13120"/>
<geneLocation type="plasmid" evidence="1">
    <name>unnamed1</name>
</geneLocation>
<dbReference type="OrthoDB" id="7240222at2"/>
<dbReference type="RefSeq" id="WP_149280470.1">
    <property type="nucleotide sequence ID" value="NZ_CP043507.1"/>
</dbReference>
<gene>
    <name evidence="1" type="ORF">FLP30_13120</name>
</gene>
<dbReference type="EMBL" id="CP043507">
    <property type="protein sequence ID" value="QEO18814.1"/>
    <property type="molecule type" value="Genomic_DNA"/>
</dbReference>
<proteinExistence type="predicted"/>
<protein>
    <submittedName>
        <fullName evidence="1">Uncharacterized protein</fullName>
    </submittedName>
</protein>
<keyword evidence="1" id="KW-0614">Plasmid</keyword>
<organism evidence="1 2">
    <name type="scientific">Acetobacter vaccinii</name>
    <dbReference type="NCBI Taxonomy" id="2592655"/>
    <lineage>
        <taxon>Bacteria</taxon>
        <taxon>Pseudomonadati</taxon>
        <taxon>Pseudomonadota</taxon>
        <taxon>Alphaproteobacteria</taxon>
        <taxon>Acetobacterales</taxon>
        <taxon>Acetobacteraceae</taxon>
        <taxon>Acetobacter</taxon>
    </lineage>
</organism>
<reference evidence="1 2" key="1">
    <citation type="submission" date="2019-09" db="EMBL/GenBank/DDBJ databases">
        <title>Genome sequencing of strain KACC 21233.</title>
        <authorList>
            <person name="Heo J."/>
            <person name="Kim S.-J."/>
            <person name="Kim J.-S."/>
            <person name="Hong S.-B."/>
            <person name="Kwon S.-W."/>
        </authorList>
    </citation>
    <scope>NUCLEOTIDE SEQUENCE [LARGE SCALE GENOMIC DNA]</scope>
    <source>
        <strain evidence="1 2">KACC 21233</strain>
        <plasmid evidence="1 2">unnamed1</plasmid>
    </source>
</reference>
<evidence type="ECO:0000313" key="1">
    <source>
        <dbReference type="EMBL" id="QEO18814.1"/>
    </source>
</evidence>
<evidence type="ECO:0000313" key="2">
    <source>
        <dbReference type="Proteomes" id="UP000324536"/>
    </source>
</evidence>
<keyword evidence="2" id="KW-1185">Reference proteome</keyword>
<name>A0A5C1YR40_9PROT</name>
<sequence length="189" mass="21593">MANADTTFLYAHLTVAGPEREVGEFERRARGPGVIPWYFDGDVLEEDIFLMAIQAPDRSLTVEGCRILAHQFRLRAEERHSQVLALVEAGDTRCPLDLHALLPVPESLLRRGLSDSRSRAWLREQWGVETALRKVVVLPEKKNRSTKSIKSRALQYGFFSEKSLPERAVRRLTALWPALHFTLVEREAF</sequence>
<dbReference type="AlphaFoldDB" id="A0A5C1YR40"/>